<dbReference type="NCBIfam" id="TIGR01554">
    <property type="entry name" value="major_cap_HK97"/>
    <property type="match status" value="1"/>
</dbReference>
<accession>A0A6J5N3F4</accession>
<evidence type="ECO:0000256" key="2">
    <source>
        <dbReference type="ARBA" id="ARBA00022844"/>
    </source>
</evidence>
<dbReference type="InterPro" id="IPR054612">
    <property type="entry name" value="Phage_capsid-like_C"/>
</dbReference>
<reference evidence="5" key="1">
    <citation type="submission" date="2020-04" db="EMBL/GenBank/DDBJ databases">
        <authorList>
            <person name="Chiriac C."/>
            <person name="Salcher M."/>
            <person name="Ghai R."/>
            <person name="Kavagutti S V."/>
        </authorList>
    </citation>
    <scope>NUCLEOTIDE SEQUENCE</scope>
</reference>
<dbReference type="EMBL" id="LR796595">
    <property type="protein sequence ID" value="CAB4153614.1"/>
    <property type="molecule type" value="Genomic_DNA"/>
</dbReference>
<dbReference type="InterPro" id="IPR024455">
    <property type="entry name" value="Phage_capsid"/>
</dbReference>
<protein>
    <submittedName>
        <fullName evidence="5">Major_cap_HK97, phage major capsid protein, HK97 family</fullName>
    </submittedName>
</protein>
<dbReference type="GO" id="GO:0044423">
    <property type="term" value="C:virion component"/>
    <property type="evidence" value="ECO:0007669"/>
    <property type="project" value="UniProtKB-KW"/>
</dbReference>
<evidence type="ECO:0000256" key="3">
    <source>
        <dbReference type="SAM" id="Coils"/>
    </source>
</evidence>
<keyword evidence="3" id="KW-0175">Coiled coil</keyword>
<proteinExistence type="predicted"/>
<evidence type="ECO:0000313" key="5">
    <source>
        <dbReference type="EMBL" id="CAB4153614.1"/>
    </source>
</evidence>
<sequence>MEALEIKAALEGIKAQVETKTAEQSVEVKSLIEALEAKMKSENNETIEALRADLKAIQSHADLLDVKLQEKNVEAKSEGYFDVMEKALNENFNEIKEVRSGKSVQVKAVGDMTLANLTGAQPKDYNFNTVLIPGQLVNVADLVGSVNIAGGTYTFPREGAGEGSIAAQSEGSSKSQRDYDFTMVDVNTDFIAGFTRYSKKMANNLPFLTSFIPNALRRDYFIAENSAFNTVLAGAATASTEVITDKNKIEMLINEVAKLENSNYAANGIVVRPSDFYDIMKTQKSTGAGYGLPGIVTYEGGVLRINGIAVYKATWLTANKYFVGDWSRVNKVVTQGLSLEFSEQEGTNFVKNNITARIESQTALAVEQPAAIIYGDFTAA</sequence>
<feature type="domain" description="Phage capsid-like C-terminal" evidence="4">
    <location>
        <begin position="138"/>
        <end position="377"/>
    </location>
</feature>
<feature type="coiled-coil region" evidence="3">
    <location>
        <begin position="25"/>
        <end position="52"/>
    </location>
</feature>
<dbReference type="SUPFAM" id="SSF56563">
    <property type="entry name" value="Major capsid protein gp5"/>
    <property type="match status" value="1"/>
</dbReference>
<gene>
    <name evidence="5" type="ORF">UFOVP638_12</name>
</gene>
<dbReference type="Gene3D" id="3.30.2320.10">
    <property type="entry name" value="hypothetical protein PF0899 domain"/>
    <property type="match status" value="1"/>
</dbReference>
<organism evidence="5">
    <name type="scientific">uncultured Caudovirales phage</name>
    <dbReference type="NCBI Taxonomy" id="2100421"/>
    <lineage>
        <taxon>Viruses</taxon>
        <taxon>Duplodnaviria</taxon>
        <taxon>Heunggongvirae</taxon>
        <taxon>Uroviricota</taxon>
        <taxon>Caudoviricetes</taxon>
        <taxon>Peduoviridae</taxon>
        <taxon>Maltschvirus</taxon>
        <taxon>Maltschvirus maltsch</taxon>
    </lineage>
</organism>
<dbReference type="Gene3D" id="3.30.2400.10">
    <property type="entry name" value="Major capsid protein gp5"/>
    <property type="match status" value="1"/>
</dbReference>
<dbReference type="Pfam" id="PF05065">
    <property type="entry name" value="Phage_capsid"/>
    <property type="match status" value="1"/>
</dbReference>
<comment type="subcellular location">
    <subcellularLocation>
        <location evidence="1">Virion</location>
    </subcellularLocation>
</comment>
<evidence type="ECO:0000259" key="4">
    <source>
        <dbReference type="Pfam" id="PF05065"/>
    </source>
</evidence>
<name>A0A6J5N3F4_9CAUD</name>
<keyword evidence="2" id="KW-0946">Virion</keyword>
<evidence type="ECO:0000256" key="1">
    <source>
        <dbReference type="ARBA" id="ARBA00004328"/>
    </source>
</evidence>